<dbReference type="Gene3D" id="3.40.50.800">
    <property type="entry name" value="Anticodon-binding domain"/>
    <property type="match status" value="1"/>
</dbReference>
<evidence type="ECO:0000256" key="3">
    <source>
        <dbReference type="ARBA" id="ARBA00023146"/>
    </source>
</evidence>
<evidence type="ECO:0000259" key="7">
    <source>
        <dbReference type="PROSITE" id="PS50862"/>
    </source>
</evidence>
<dbReference type="GO" id="GO:0004821">
    <property type="term" value="F:histidine-tRNA ligase activity"/>
    <property type="evidence" value="ECO:0007669"/>
    <property type="project" value="UniProtKB-UniRule"/>
</dbReference>
<feature type="binding site" evidence="6">
    <location>
        <position position="131"/>
    </location>
    <ligand>
        <name>L-histidine</name>
        <dbReference type="ChEBI" id="CHEBI:57595"/>
    </ligand>
</feature>
<dbReference type="SUPFAM" id="SSF52954">
    <property type="entry name" value="Class II aaRS ABD-related"/>
    <property type="match status" value="1"/>
</dbReference>
<keyword evidence="5" id="KW-0648">Protein biosynthesis</keyword>
<keyword evidence="3 5" id="KW-0030">Aminoacyl-tRNA synthetase</keyword>
<dbReference type="PIRSF" id="PIRSF001549">
    <property type="entry name" value="His-tRNA_synth"/>
    <property type="match status" value="1"/>
</dbReference>
<evidence type="ECO:0000313" key="9">
    <source>
        <dbReference type="Proteomes" id="UP000233414"/>
    </source>
</evidence>
<sequence>MPRKPKRNIEEKIIKKEKIKPIHILEGMKDILPEKQLIWQYVIKKAQKIAQEFNFKRIDIPVLEELSLFEKSIGKTSDIIQKQKFSLITLKDEKMILRPELTTGIVRAYVEHNMFDLPQPIKLYTIGSLFRDESSQSGKLRELHSFNFEILGEKDSVIDAQIILLSQIFFQELNLKTNIQINSFGCLEDRQDYKKELLNYFKNKKKLLCSNCKLKLNRDKDIFKILDCKEEDCQKVINQAPQLVNRLCEGCKNHFTKVLEHLDELDIAYSFNPYLIPELDYYTRTVFEIFIQNQENKEDNQKVVLGKGGRYNNLVEILGGNTTSACGCGIELEKVVLKIEEQNSIRQLIDKKEDNCDVFIAQLGETAKRKALKLFENFRKSKIKVIENLAKNRLSDQLELAQKHKAIFTLILGQKEVLEGTILIRDMESGIQEAIDIQKIIPEITKRLEKKKKEMLE</sequence>
<dbReference type="PANTHER" id="PTHR43707:SF1">
    <property type="entry name" value="HISTIDINE--TRNA LIGASE, MITOCHONDRIAL-RELATED"/>
    <property type="match status" value="1"/>
</dbReference>
<keyword evidence="5" id="KW-0067">ATP-binding</keyword>
<dbReference type="Gene3D" id="3.30.930.10">
    <property type="entry name" value="Bira Bifunctional Protein, Domain 2"/>
    <property type="match status" value="1"/>
</dbReference>
<comment type="similarity">
    <text evidence="1 5">Belongs to the class-II aminoacyl-tRNA synthetase family.</text>
</comment>
<dbReference type="InterPro" id="IPR041715">
    <property type="entry name" value="HisRS-like_core"/>
</dbReference>
<feature type="binding site" evidence="6">
    <location>
        <position position="149"/>
    </location>
    <ligand>
        <name>L-histidine</name>
        <dbReference type="ChEBI" id="CHEBI:57595"/>
    </ligand>
</feature>
<dbReference type="Pfam" id="PF13393">
    <property type="entry name" value="tRNA-synt_His"/>
    <property type="match status" value="1"/>
</dbReference>
<evidence type="ECO:0000256" key="6">
    <source>
        <dbReference type="PIRSR" id="PIRSR001549-1"/>
    </source>
</evidence>
<dbReference type="PANTHER" id="PTHR43707">
    <property type="entry name" value="HISTIDYL-TRNA SYNTHETASE"/>
    <property type="match status" value="1"/>
</dbReference>
<dbReference type="InterPro" id="IPR045864">
    <property type="entry name" value="aa-tRNA-synth_II/BPL/LPL"/>
</dbReference>
<dbReference type="InterPro" id="IPR004154">
    <property type="entry name" value="Anticodon-bd"/>
</dbReference>
<dbReference type="Proteomes" id="UP000233414">
    <property type="component" value="Unassembled WGS sequence"/>
</dbReference>
<dbReference type="EC" id="6.1.1.21" evidence="5"/>
<dbReference type="CDD" id="cd00773">
    <property type="entry name" value="HisRS-like_core"/>
    <property type="match status" value="1"/>
</dbReference>
<dbReference type="InterPro" id="IPR006195">
    <property type="entry name" value="aa-tRNA-synth_II"/>
</dbReference>
<dbReference type="GO" id="GO:0006427">
    <property type="term" value="P:histidyl-tRNA aminoacylation"/>
    <property type="evidence" value="ECO:0007669"/>
    <property type="project" value="UniProtKB-UniRule"/>
</dbReference>
<dbReference type="PROSITE" id="PS50862">
    <property type="entry name" value="AA_TRNA_LIGASE_II"/>
    <property type="match status" value="1"/>
</dbReference>
<evidence type="ECO:0000256" key="5">
    <source>
        <dbReference type="HAMAP-Rule" id="MF_00127"/>
    </source>
</evidence>
<dbReference type="Pfam" id="PF03129">
    <property type="entry name" value="HGTP_anticodon"/>
    <property type="match status" value="1"/>
</dbReference>
<dbReference type="GO" id="GO:0005737">
    <property type="term" value="C:cytoplasm"/>
    <property type="evidence" value="ECO:0007669"/>
    <property type="project" value="UniProtKB-SubCell"/>
</dbReference>
<name>A0A2N1UMZ1_9BACT</name>
<keyword evidence="5 8" id="KW-0436">Ligase</keyword>
<evidence type="ECO:0000256" key="1">
    <source>
        <dbReference type="ARBA" id="ARBA00008226"/>
    </source>
</evidence>
<feature type="domain" description="Aminoacyl-transfer RNA synthetases class-II family profile" evidence="7">
    <location>
        <begin position="6"/>
        <end position="350"/>
    </location>
</feature>
<dbReference type="EMBL" id="PGYQ01000015">
    <property type="protein sequence ID" value="PKL72136.1"/>
    <property type="molecule type" value="Genomic_DNA"/>
</dbReference>
<keyword evidence="5" id="KW-0963">Cytoplasm</keyword>
<proteinExistence type="inferred from homology"/>
<comment type="caution">
    <text evidence="8">The sequence shown here is derived from an EMBL/GenBank/DDBJ whole genome shotgun (WGS) entry which is preliminary data.</text>
</comment>
<protein>
    <recommendedName>
        <fullName evidence="5">Histidine--tRNA ligase</fullName>
        <ecNumber evidence="5">6.1.1.21</ecNumber>
    </recommendedName>
    <alternativeName>
        <fullName evidence="5">Histidyl-tRNA synthetase</fullName>
        <shortName evidence="5">HisRS</shortName>
    </alternativeName>
</protein>
<organism evidence="8 9">
    <name type="scientific">Candidatus Kuenenbacteria bacterium HGW-Kuenenbacteria-1</name>
    <dbReference type="NCBI Taxonomy" id="2013812"/>
    <lineage>
        <taxon>Bacteria</taxon>
        <taxon>Candidatus Kueneniibacteriota</taxon>
    </lineage>
</organism>
<comment type="subcellular location">
    <subcellularLocation>
        <location evidence="5">Cytoplasm</location>
    </subcellularLocation>
</comment>
<dbReference type="InterPro" id="IPR015807">
    <property type="entry name" value="His-tRNA-ligase"/>
</dbReference>
<keyword evidence="2 5" id="KW-0547">Nucleotide-binding</keyword>
<evidence type="ECO:0000256" key="4">
    <source>
        <dbReference type="ARBA" id="ARBA00047639"/>
    </source>
</evidence>
<dbReference type="SUPFAM" id="SSF55681">
    <property type="entry name" value="Class II aaRS and biotin synthetases"/>
    <property type="match status" value="1"/>
</dbReference>
<evidence type="ECO:0000256" key="2">
    <source>
        <dbReference type="ARBA" id="ARBA00022741"/>
    </source>
</evidence>
<comment type="catalytic activity">
    <reaction evidence="4 5">
        <text>tRNA(His) + L-histidine + ATP = L-histidyl-tRNA(His) + AMP + diphosphate + H(+)</text>
        <dbReference type="Rhea" id="RHEA:17313"/>
        <dbReference type="Rhea" id="RHEA-COMP:9665"/>
        <dbReference type="Rhea" id="RHEA-COMP:9689"/>
        <dbReference type="ChEBI" id="CHEBI:15378"/>
        <dbReference type="ChEBI" id="CHEBI:30616"/>
        <dbReference type="ChEBI" id="CHEBI:33019"/>
        <dbReference type="ChEBI" id="CHEBI:57595"/>
        <dbReference type="ChEBI" id="CHEBI:78442"/>
        <dbReference type="ChEBI" id="CHEBI:78527"/>
        <dbReference type="ChEBI" id="CHEBI:456215"/>
        <dbReference type="EC" id="6.1.1.21"/>
    </reaction>
</comment>
<dbReference type="GO" id="GO:0005524">
    <property type="term" value="F:ATP binding"/>
    <property type="evidence" value="ECO:0007669"/>
    <property type="project" value="UniProtKB-UniRule"/>
</dbReference>
<accession>A0A2N1UMZ1</accession>
<gene>
    <name evidence="5" type="primary">hisS</name>
    <name evidence="8" type="ORF">CVV26_02830</name>
</gene>
<comment type="subunit">
    <text evidence="5">Homodimer.</text>
</comment>
<dbReference type="NCBIfam" id="TIGR00442">
    <property type="entry name" value="hisS"/>
    <property type="match status" value="1"/>
</dbReference>
<evidence type="ECO:0000313" key="8">
    <source>
        <dbReference type="EMBL" id="PKL72136.1"/>
    </source>
</evidence>
<reference evidence="8 9" key="1">
    <citation type="journal article" date="2017" name="ISME J.">
        <title>Potential for microbial H2 and metal transformations associated with novel bacteria and archaea in deep terrestrial subsurface sediments.</title>
        <authorList>
            <person name="Hernsdorf A.W."/>
            <person name="Amano Y."/>
            <person name="Miyakawa K."/>
            <person name="Ise K."/>
            <person name="Suzuki Y."/>
            <person name="Anantharaman K."/>
            <person name="Probst A."/>
            <person name="Burstein D."/>
            <person name="Thomas B.C."/>
            <person name="Banfield J.F."/>
        </authorList>
    </citation>
    <scope>NUCLEOTIDE SEQUENCE [LARGE SCALE GENOMIC DNA]</scope>
    <source>
        <strain evidence="8">HGW-Kuenenbacteria-1</strain>
    </source>
</reference>
<feature type="binding site" evidence="6">
    <location>
        <begin position="281"/>
        <end position="282"/>
    </location>
    <ligand>
        <name>L-histidine</name>
        <dbReference type="ChEBI" id="CHEBI:57595"/>
    </ligand>
</feature>
<feature type="binding site" evidence="6">
    <location>
        <begin position="100"/>
        <end position="102"/>
    </location>
    <ligand>
        <name>L-histidine</name>
        <dbReference type="ChEBI" id="CHEBI:57595"/>
    </ligand>
</feature>
<dbReference type="HAMAP" id="MF_00127">
    <property type="entry name" value="His_tRNA_synth"/>
    <property type="match status" value="1"/>
</dbReference>
<dbReference type="AlphaFoldDB" id="A0A2N1UMZ1"/>
<dbReference type="InterPro" id="IPR036621">
    <property type="entry name" value="Anticodon-bd_dom_sf"/>
</dbReference>
<dbReference type="InterPro" id="IPR004516">
    <property type="entry name" value="HisRS/HisZ"/>
</dbReference>